<gene>
    <name evidence="1" type="ORF">MKW98_021381</name>
</gene>
<accession>A0AAD4XJ61</accession>
<evidence type="ECO:0000313" key="2">
    <source>
        <dbReference type="Proteomes" id="UP001202328"/>
    </source>
</evidence>
<organism evidence="1 2">
    <name type="scientific">Papaver atlanticum</name>
    <dbReference type="NCBI Taxonomy" id="357466"/>
    <lineage>
        <taxon>Eukaryota</taxon>
        <taxon>Viridiplantae</taxon>
        <taxon>Streptophyta</taxon>
        <taxon>Embryophyta</taxon>
        <taxon>Tracheophyta</taxon>
        <taxon>Spermatophyta</taxon>
        <taxon>Magnoliopsida</taxon>
        <taxon>Ranunculales</taxon>
        <taxon>Papaveraceae</taxon>
        <taxon>Papaveroideae</taxon>
        <taxon>Papaver</taxon>
    </lineage>
</organism>
<dbReference type="AlphaFoldDB" id="A0AAD4XJ61"/>
<reference evidence="1" key="1">
    <citation type="submission" date="2022-04" db="EMBL/GenBank/DDBJ databases">
        <title>A functionally conserved STORR gene fusion in Papaver species that diverged 16.8 million years ago.</title>
        <authorList>
            <person name="Catania T."/>
        </authorList>
    </citation>
    <scope>NUCLEOTIDE SEQUENCE</scope>
    <source>
        <strain evidence="1">S-188037</strain>
    </source>
</reference>
<dbReference type="Proteomes" id="UP001202328">
    <property type="component" value="Unassembled WGS sequence"/>
</dbReference>
<keyword evidence="2" id="KW-1185">Reference proteome</keyword>
<evidence type="ECO:0000313" key="1">
    <source>
        <dbReference type="EMBL" id="KAI3917619.1"/>
    </source>
</evidence>
<sequence length="212" mass="24949">MRDTELWIYSSETCKWEEVSKSLPYLCYERTTKGSKVIVYSFSNTNDKKTSLFKTVDLLETPPDYYYKPEYPTLTGLSGLYLWDYNGELVCSYAHYSDANKLPVWRLNYCKKTQQFDWELKDLSQQLGDLNKHIRKGQSYRILEYNPTLKTIYLSINTSIMSYGIKERSLDTVFEISEYEIPSYGLTRNNAYIGNHLVPYVYNLQRLIDTAV</sequence>
<dbReference type="EMBL" id="JAJJMB010008983">
    <property type="protein sequence ID" value="KAI3917619.1"/>
    <property type="molecule type" value="Genomic_DNA"/>
</dbReference>
<name>A0AAD4XJ61_9MAGN</name>
<protein>
    <submittedName>
        <fullName evidence="1">Uncharacterized protein</fullName>
    </submittedName>
</protein>
<comment type="caution">
    <text evidence="1">The sequence shown here is derived from an EMBL/GenBank/DDBJ whole genome shotgun (WGS) entry which is preliminary data.</text>
</comment>
<proteinExistence type="predicted"/>